<keyword evidence="1" id="KW-0805">Transcription regulation</keyword>
<keyword evidence="3" id="KW-0804">Transcription</keyword>
<dbReference type="Pfam" id="PF13377">
    <property type="entry name" value="Peripla_BP_3"/>
    <property type="match status" value="1"/>
</dbReference>
<dbReference type="GO" id="GO:0000976">
    <property type="term" value="F:transcription cis-regulatory region binding"/>
    <property type="evidence" value="ECO:0007669"/>
    <property type="project" value="TreeGrafter"/>
</dbReference>
<proteinExistence type="predicted"/>
<dbReference type="PROSITE" id="PS50932">
    <property type="entry name" value="HTH_LACI_2"/>
    <property type="match status" value="1"/>
</dbReference>
<dbReference type="Gene3D" id="1.10.260.40">
    <property type="entry name" value="lambda repressor-like DNA-binding domains"/>
    <property type="match status" value="1"/>
</dbReference>
<dbReference type="Gene3D" id="3.40.50.2300">
    <property type="match status" value="2"/>
</dbReference>
<dbReference type="InterPro" id="IPR028082">
    <property type="entry name" value="Peripla_BP_I"/>
</dbReference>
<dbReference type="InterPro" id="IPR046335">
    <property type="entry name" value="LacI/GalR-like_sensor"/>
</dbReference>
<dbReference type="EMBL" id="CP043930">
    <property type="protein sequence ID" value="QGQ22069.1"/>
    <property type="molecule type" value="Genomic_DNA"/>
</dbReference>
<evidence type="ECO:0000256" key="1">
    <source>
        <dbReference type="ARBA" id="ARBA00023015"/>
    </source>
</evidence>
<dbReference type="SUPFAM" id="SSF47413">
    <property type="entry name" value="lambda repressor-like DNA-binding domains"/>
    <property type="match status" value="1"/>
</dbReference>
<dbReference type="InterPro" id="IPR000843">
    <property type="entry name" value="HTH_LacI"/>
</dbReference>
<dbReference type="PANTHER" id="PTHR30146">
    <property type="entry name" value="LACI-RELATED TRANSCRIPTIONAL REPRESSOR"/>
    <property type="match status" value="1"/>
</dbReference>
<dbReference type="AlphaFoldDB" id="A0A6I6AAJ4"/>
<protein>
    <submittedName>
        <fullName evidence="5">LacI family transcriptional regulator</fullName>
    </submittedName>
</protein>
<evidence type="ECO:0000313" key="6">
    <source>
        <dbReference type="Proteomes" id="UP000427281"/>
    </source>
</evidence>
<feature type="domain" description="HTH lacI-type" evidence="4">
    <location>
        <begin position="15"/>
        <end position="69"/>
    </location>
</feature>
<dbReference type="SUPFAM" id="SSF53822">
    <property type="entry name" value="Periplasmic binding protein-like I"/>
    <property type="match status" value="1"/>
</dbReference>
<evidence type="ECO:0000256" key="2">
    <source>
        <dbReference type="ARBA" id="ARBA00023125"/>
    </source>
</evidence>
<dbReference type="Proteomes" id="UP000427281">
    <property type="component" value="Chromosome"/>
</dbReference>
<organism evidence="5 6">
    <name type="scientific">Gimesia benthica</name>
    <dbReference type="NCBI Taxonomy" id="2608982"/>
    <lineage>
        <taxon>Bacteria</taxon>
        <taxon>Pseudomonadati</taxon>
        <taxon>Planctomycetota</taxon>
        <taxon>Planctomycetia</taxon>
        <taxon>Planctomycetales</taxon>
        <taxon>Planctomycetaceae</taxon>
        <taxon>Gimesia</taxon>
    </lineage>
</organism>
<dbReference type="PROSITE" id="PS00356">
    <property type="entry name" value="HTH_LACI_1"/>
    <property type="match status" value="1"/>
</dbReference>
<dbReference type="CDD" id="cd01392">
    <property type="entry name" value="HTH_LacI"/>
    <property type="match status" value="1"/>
</dbReference>
<evidence type="ECO:0000313" key="5">
    <source>
        <dbReference type="EMBL" id="QGQ22069.1"/>
    </source>
</evidence>
<sequence>MFEMIFLNLDLSMSATVKDVARLAAVSVGTVSRVLSGVPNVSAETAQRVRDAVEELGYSPLRKRKSVAEGRELLRQQIAVLLLGMDRSLANLPSVASGIHGVESSLSRAGANVLLWDLPYLDKLPDTLASQKLHGLLVKAALQGNILEKADETLIDRLRQLPTVWFLGRPRGIDWGDVVESNDVEVGRLAAEYLISRGHRRVALLDPKPDHVTLGQRSASFTWHIAQHGGKVERVAGKKSHWSLPLQTVNDTNQVEHLLDKVLKLRSKPTALFCPADSIAALVYRCCSRRGLQIGKDLSLISCNNELPLLQGLYPEVTTVDICAEQIGQQAVEQLIWRLQHPSSPCITVSVQPRLVEGMSVADLMRKK</sequence>
<name>A0A6I6AAJ4_9PLAN</name>
<evidence type="ECO:0000256" key="3">
    <source>
        <dbReference type="ARBA" id="ARBA00023163"/>
    </source>
</evidence>
<dbReference type="GO" id="GO:0003700">
    <property type="term" value="F:DNA-binding transcription factor activity"/>
    <property type="evidence" value="ECO:0007669"/>
    <property type="project" value="TreeGrafter"/>
</dbReference>
<evidence type="ECO:0000259" key="4">
    <source>
        <dbReference type="PROSITE" id="PS50932"/>
    </source>
</evidence>
<dbReference type="KEGG" id="gim:F1728_04885"/>
<dbReference type="Pfam" id="PF00356">
    <property type="entry name" value="LacI"/>
    <property type="match status" value="1"/>
</dbReference>
<reference evidence="5 6" key="1">
    <citation type="submission" date="2019-09" db="EMBL/GenBank/DDBJ databases">
        <title>Gimesia benthica sp. nov., a novel bacterium isolated from deep-sea water of the Northwest Indian Ocean.</title>
        <authorList>
            <person name="Dai X."/>
        </authorList>
    </citation>
    <scope>NUCLEOTIDE SEQUENCE [LARGE SCALE GENOMIC DNA]</scope>
    <source>
        <strain evidence="5 6">E7</strain>
    </source>
</reference>
<dbReference type="InterPro" id="IPR010982">
    <property type="entry name" value="Lambda_DNA-bd_dom_sf"/>
</dbReference>
<gene>
    <name evidence="5" type="ORF">F1728_04885</name>
</gene>
<keyword evidence="6" id="KW-1185">Reference proteome</keyword>
<dbReference type="PANTHER" id="PTHR30146:SF109">
    <property type="entry name" value="HTH-TYPE TRANSCRIPTIONAL REGULATOR GALS"/>
    <property type="match status" value="1"/>
</dbReference>
<keyword evidence="2" id="KW-0238">DNA-binding</keyword>
<dbReference type="CDD" id="cd06267">
    <property type="entry name" value="PBP1_LacI_sugar_binding-like"/>
    <property type="match status" value="1"/>
</dbReference>
<dbReference type="SMART" id="SM00354">
    <property type="entry name" value="HTH_LACI"/>
    <property type="match status" value="1"/>
</dbReference>
<accession>A0A6I6AAJ4</accession>